<dbReference type="InterPro" id="IPR050090">
    <property type="entry name" value="Tyrosine_recombinase_XerCD"/>
</dbReference>
<feature type="region of interest" description="Disordered" evidence="6">
    <location>
        <begin position="427"/>
        <end position="448"/>
    </location>
</feature>
<dbReference type="PANTHER" id="PTHR30349">
    <property type="entry name" value="PHAGE INTEGRASE-RELATED"/>
    <property type="match status" value="1"/>
</dbReference>
<dbReference type="SUPFAM" id="SSF56349">
    <property type="entry name" value="DNA breaking-rejoining enzymes"/>
    <property type="match status" value="1"/>
</dbReference>
<accession>A0A9E7CWE0</accession>
<keyword evidence="3 5" id="KW-0238">DNA-binding</keyword>
<reference evidence="9" key="1">
    <citation type="submission" date="2021-09" db="EMBL/GenBank/DDBJ databases">
        <title>Network and meta-omics reveal the key degrader and cooperation patterns in an efficient 1,4-dioxane-degrading microbial community.</title>
        <authorList>
            <person name="Dai C."/>
        </authorList>
    </citation>
    <scope>NUCLEOTIDE SEQUENCE</scope>
    <source>
        <strain evidence="9">ZM13</strain>
    </source>
</reference>
<dbReference type="InterPro" id="IPR046668">
    <property type="entry name" value="DUF6538"/>
</dbReference>
<dbReference type="Pfam" id="PF00589">
    <property type="entry name" value="Phage_integrase"/>
    <property type="match status" value="1"/>
</dbReference>
<evidence type="ECO:0000313" key="10">
    <source>
        <dbReference type="Proteomes" id="UP000831684"/>
    </source>
</evidence>
<dbReference type="EMBL" id="CP083239">
    <property type="protein sequence ID" value="UOK70809.1"/>
    <property type="molecule type" value="Genomic_DNA"/>
</dbReference>
<dbReference type="InterPro" id="IPR011010">
    <property type="entry name" value="DNA_brk_join_enz"/>
</dbReference>
<dbReference type="InterPro" id="IPR044068">
    <property type="entry name" value="CB"/>
</dbReference>
<feature type="domain" description="Core-binding (CB)" evidence="8">
    <location>
        <begin position="132"/>
        <end position="211"/>
    </location>
</feature>
<evidence type="ECO:0000256" key="5">
    <source>
        <dbReference type="PROSITE-ProRule" id="PRU01248"/>
    </source>
</evidence>
<sequence length="448" mass="49979">MRYDRTHLEQHRRQWRVRIAVPKDIRATIGKPHIVVSLGTESLSEAARLKHAVIAEIRQTFEEARGRSVKARDSRLQEALRWKTAEVLGGVPEEEREGLLRDLIYQRAEAIEASEGEAAAVEFASVATGAATPFLPLIDPWLDERISMKPRQKHDYRRAITKFASFCSAIEDVTRRKAGQYVTEHFIQKGIHPKTINKDVSCLSSFWRWLEKRGYVEGDNPWRGQGVNDRDLEVVATTKRPFTDDEITTLIKGTEPATMLGDAIRIAALSGMRVSEIAKLRVKDVRDGLFHVLNAKTKAGNRVVPIHPLVAPLVVARTNGKSPEDRLFSELPAVKEGSSMEPGQAITKHFGRLRTTLKVDEKAPGARQSNIDFHSFRRWFITKAEMAGQPPHIISSVVGHVRQGMTLGTYSGGPSVDQLRACVEAVQFPKEKPKRPEGAAPAESESAS</sequence>
<keyword evidence="2" id="KW-0229">DNA integration</keyword>
<evidence type="ECO:0000259" key="8">
    <source>
        <dbReference type="PROSITE" id="PS51900"/>
    </source>
</evidence>
<dbReference type="Gene3D" id="1.10.443.10">
    <property type="entry name" value="Intergrase catalytic core"/>
    <property type="match status" value="1"/>
</dbReference>
<dbReference type="RefSeq" id="WP_244377421.1">
    <property type="nucleotide sequence ID" value="NZ_CP083239.1"/>
</dbReference>
<name>A0A9E7CWE0_9HYPH</name>
<dbReference type="PROSITE" id="PS51898">
    <property type="entry name" value="TYR_RECOMBINASE"/>
    <property type="match status" value="1"/>
</dbReference>
<feature type="compositionally biased region" description="Low complexity" evidence="6">
    <location>
        <begin position="438"/>
        <end position="448"/>
    </location>
</feature>
<dbReference type="GO" id="GO:0006310">
    <property type="term" value="P:DNA recombination"/>
    <property type="evidence" value="ECO:0007669"/>
    <property type="project" value="UniProtKB-KW"/>
</dbReference>
<dbReference type="InterPro" id="IPR013762">
    <property type="entry name" value="Integrase-like_cat_sf"/>
</dbReference>
<evidence type="ECO:0000256" key="3">
    <source>
        <dbReference type="ARBA" id="ARBA00023125"/>
    </source>
</evidence>
<dbReference type="InterPro" id="IPR010998">
    <property type="entry name" value="Integrase_recombinase_N"/>
</dbReference>
<feature type="domain" description="Tyr recombinase" evidence="7">
    <location>
        <begin position="237"/>
        <end position="424"/>
    </location>
</feature>
<evidence type="ECO:0000256" key="6">
    <source>
        <dbReference type="SAM" id="MobiDB-lite"/>
    </source>
</evidence>
<dbReference type="GO" id="GO:0003677">
    <property type="term" value="F:DNA binding"/>
    <property type="evidence" value="ECO:0007669"/>
    <property type="project" value="UniProtKB-UniRule"/>
</dbReference>
<comment type="similarity">
    <text evidence="1">Belongs to the 'phage' integrase family.</text>
</comment>
<evidence type="ECO:0000259" key="7">
    <source>
        <dbReference type="PROSITE" id="PS51898"/>
    </source>
</evidence>
<gene>
    <name evidence="9" type="ORF">K9D25_19190</name>
</gene>
<dbReference type="KEGG" id="apol:K9D25_19190"/>
<organism evidence="9 10">
    <name type="scientific">Ancylobacter polymorphus</name>
    <dbReference type="NCBI Taxonomy" id="223390"/>
    <lineage>
        <taxon>Bacteria</taxon>
        <taxon>Pseudomonadati</taxon>
        <taxon>Pseudomonadota</taxon>
        <taxon>Alphaproteobacteria</taxon>
        <taxon>Hyphomicrobiales</taxon>
        <taxon>Xanthobacteraceae</taxon>
        <taxon>Ancylobacter</taxon>
    </lineage>
</organism>
<protein>
    <submittedName>
        <fullName evidence="9">Tyrosine-type recombinase/integrase</fullName>
    </submittedName>
</protein>
<keyword evidence="4" id="KW-0233">DNA recombination</keyword>
<dbReference type="PROSITE" id="PS51900">
    <property type="entry name" value="CB"/>
    <property type="match status" value="1"/>
</dbReference>
<evidence type="ECO:0000256" key="1">
    <source>
        <dbReference type="ARBA" id="ARBA00008857"/>
    </source>
</evidence>
<dbReference type="AlphaFoldDB" id="A0A9E7CWE0"/>
<proteinExistence type="inferred from homology"/>
<dbReference type="Gene3D" id="1.10.150.130">
    <property type="match status" value="1"/>
</dbReference>
<dbReference type="Proteomes" id="UP000831684">
    <property type="component" value="Chromosome"/>
</dbReference>
<evidence type="ECO:0000256" key="2">
    <source>
        <dbReference type="ARBA" id="ARBA00022908"/>
    </source>
</evidence>
<dbReference type="PANTHER" id="PTHR30349:SF41">
    <property type="entry name" value="INTEGRASE_RECOMBINASE PROTEIN MJ0367-RELATED"/>
    <property type="match status" value="1"/>
</dbReference>
<dbReference type="InterPro" id="IPR002104">
    <property type="entry name" value="Integrase_catalytic"/>
</dbReference>
<evidence type="ECO:0000313" key="9">
    <source>
        <dbReference type="EMBL" id="UOK70809.1"/>
    </source>
</evidence>
<dbReference type="GO" id="GO:0015074">
    <property type="term" value="P:DNA integration"/>
    <property type="evidence" value="ECO:0007669"/>
    <property type="project" value="UniProtKB-KW"/>
</dbReference>
<evidence type="ECO:0000256" key="4">
    <source>
        <dbReference type="ARBA" id="ARBA00023172"/>
    </source>
</evidence>
<dbReference type="Pfam" id="PF20172">
    <property type="entry name" value="DUF6538"/>
    <property type="match status" value="1"/>
</dbReference>